<keyword evidence="1" id="KW-0732">Signal</keyword>
<dbReference type="EMBL" id="CAUJNA010001191">
    <property type="protein sequence ID" value="CAJ1385079.1"/>
    <property type="molecule type" value="Genomic_DNA"/>
</dbReference>
<proteinExistence type="predicted"/>
<name>A0AA36MYC1_9DINO</name>
<organism evidence="2 3">
    <name type="scientific">Effrenium voratum</name>
    <dbReference type="NCBI Taxonomy" id="2562239"/>
    <lineage>
        <taxon>Eukaryota</taxon>
        <taxon>Sar</taxon>
        <taxon>Alveolata</taxon>
        <taxon>Dinophyceae</taxon>
        <taxon>Suessiales</taxon>
        <taxon>Symbiodiniaceae</taxon>
        <taxon>Effrenium</taxon>
    </lineage>
</organism>
<feature type="signal peptide" evidence="1">
    <location>
        <begin position="1"/>
        <end position="18"/>
    </location>
</feature>
<protein>
    <recommendedName>
        <fullName evidence="4">Protein arginine methyltransferase 10</fullName>
    </recommendedName>
</protein>
<evidence type="ECO:0000256" key="1">
    <source>
        <dbReference type="SAM" id="SignalP"/>
    </source>
</evidence>
<sequence>MRLSSLVLLRLALGTANGGFQERDAPWTDAPGLDIAIEELAELRALDSRRLQYITTLEDMPLPDNHVLYMVEGATATSWTCSSFCTAIEGAHAGANYTTLEIKIPGGTFQFSDQVHHAARLKVVDNTLTEPQARNGQCEAGQPLVAEGSEVDWSWGMALGSATTVDGPDTLRADDTLVFRMGGDYRLCYSANGTFGLLQADITRQRIEVNGVFDRSDSCTSNDCLSRRMYQCYMRREEFNTADGKYGLQSSCVVDYSYPGAGFYGPVGRGSWTAEFLATYEQGAVTGVQVQPCAFSEPAAFICRDGGACEAGDPYILPDESVSSRRINIPTTRNDLFGNAFGSTTTYKARTVAACYCPDRDGCMATTDFIQQIGILHFYLSKVCHASGDCTEDFTGVTGQYRFRIRVECPTDACMMNDQNRMKLVEKTLSNDLPSWDTGNGCRTGLHGMVGGLQVLPTTSYVPIDGSPTGVLNELNCDPGSPVGCRLTGGSRQDYKVFGGAYGFRFMMGTTDHEARGFHTSKEVDVCYCNGDCNTGANWFKVGSMRLSSTRLVSAATSRSDLPAQWSLEFVNQPGIIGLYRPYADGGVLGLQENSLLKLVTDKDKMIDDDGCALSGYNSQFSEGLSSEVAASTNYLGKLQTQTPPDLQKVVFNSNSFVNTITVTDAGTLAVCYCAVTVDSTCPEPSNWKLVTHLTVKGPQINQRWTFSTNVVFRFGYEGFGLTSGDTIRIISSDGKCTDNNYNPNTAAFAYTALKVKCPVPCTDVTLTGGTEPGDLSTKVLSADAYNCDVNNENCETNDITTITVISETETELVFQKDHMMQTGDEITLGANIFCEAGDPVCTDEMLTALKGAFPFADAATNSGTAPESYLAAHKFTTSTDPMRGRIRIGWPTPAPKFTIIYAGARPEIGYIGRGGLWTHHSRAQTREEIMATAERANLRVCWQFGGNGAKYVEEIGKMTIRNPATMLGATLSMSSSARKTAVPMILTFTTAGGVTGMRYEAAEDSLRLKIVFLRTDLLDILYADLGGAEIPFAVANEDDFHEASQAICGKLFLELWSADMERGFPMPKGCYYKGYPTGNRREVFVVFEGKNGLRLDTTYQMVFNGIVREDLDPPLVNEVVQNARLLEIFPMDDVTSRPYEAIERGTVTLTTEPKSPTRTELGAEDPQFAPGGFKILGGYQDLLQIKAGESLNVELMGFPTTAGRIQGGDIIRIFLWPLTQWQTTSSCTAQCIESGEISFLCGQITSCLGLPTVPGMALNILKITLPSCTPAACFFDDLYGNRKVRIQIGGVTIPSGGFFAQRLAAQVSDNGDLRPNYVLSSGSYIWKEPNVGITTAKVVSQLGGGNAKPFRGDTLNVLYARLTLSSTIKARDDTYTDASFTITLPQGYTCRDMSSTTAGNAWMAESTLPAFGSQVPQGRGTPTDGSATNGWTASGNQCIYTPKHPDGIIYAGSSLVVKITVDNPSFALERANNNNVWTVHYTNKGFHQFGNLRIRQSTQAYRFSSAVDPMYQSNNAVLGIITDASCQPQVLSASTAKAVYQDLHFFFRTEQEVGPGGLVRLVAPTGFSFGQPCNATDLPAPYYATQANPVDSTLRLPGILSCVSRGSELRTAEMRLERILHGGRIFGFKIRVENPQGFNPAQVEGWNLFTADSSDYIVDGTPQTIPFTELDDTSWGIYSSSNLEVMVRVSDLRPFQMTERRAFVSVMISNHPVGDTGFIRFRAPEGYVWSFDDSEFVYQTLENTAPALRELVPAGVTADFPPGPPLPRDGSNTLIFQPGNFQDFAIYGFTAPVEVPSMTPTASTNAFFFEMGFNSSNTAERPAAAFVQAPPVRALKNAKVDYATTIVGKENLVQFRLETITFIPSGGGIEITVPEGYKFDTDCELVPVRDPTAPAPHPLNCEAFFDSSLGLNGKLVLRLRAGPNGLPAAHHAFAVLAENPQTTTLNYPISGTGNLACGTLICWVFESFQIMANVTHPSTTRLDYSTAAQGFDITRQMLEARIPTLTEEQRLGTGRDDRPGQPNNLIFAIKLSQDAQTDGYMTVRAPYGFTFEEECLQYVEVKESSTFGPKVRFPEEFTVWPSDVMITTCRGVDRTAHLWLDYQNGARLLANELYIFRIGIKSNPMLTPTVNRWIVQLAGESSEPIEGMTLWAFTQTSVEPITTARDRTLAGEVRTQNPLKFRLRPFNTINQNGEIRALAPEGFQFVHQPSKACTTEIEELPYTYLGVFYPGFVWPQDDLVCLVDAVDSRKVSVFYRNARPITAGLDYLVVLSVYNPSEILSYAPTVWQISSYSVDGGSLDSSHIEGFRLNEVMNLWYYSNADPADPTQEVRNGGARLPAFSLRLRAPTTLEMGDEIQIISPSDFYLLDSLGKCRGFRWIDATADIPVATFTPLPTSQVVCNASSITIYIMEPQPVERDYYIEFGLDIYNPLRTPPLTDNFWQCTVYSANMDSNGQRIIKASKAFQSWDIVPQLENLQVRLLGPNTAAETYSSISVEFTPVTSAEDIAILFNSPVDFDFSGSRTEDETNQVIFLVEGPLVRIRMPINQGVRTQIVLRNVLLGKTGGQTDISITTWTGGLFQNSIWHPGTKQDERLSFRGGFRLPGKVEILYDKLENTYQRDPFTYPEQSLWSTQMGRPAYAEFHFHISVAAQVGDFLMISASPFEPTRGVFTLAESPVGQSISSQPTVKKEVANEITTVFGGAIHVRLLEALVPFRRYEVITSVIAPTAAAAQAHGGAIQWFLETRDFGPLPTNTNDGNSREFPIVEEYSFVVTAVRSPPLAEIIVSLDVTPALAAPTALRVISPLGFNFTENCMAPGESIYISDCQPGQPTPSGRSTATLTVRGAPAVGLEGAARGILVKIMSPTQTPVAKEWFIEGVDVLSDRQLGWGQASGVDVLPMQDTMVIYPGFTGVRSRVVWRFRTREMVQAGGYLDIRLPFGFTPECSGATLEAISLPVTGGCRVVNEAIVHVFMNTTIVPREYVFAFYLTPPASTPLFNDLSIILRDQFGAVSDAAVSIPGSKILDKLRIREGSLLWTSTKPNRVSTITISFEILESLPDLIVAPEQQVDEILITLPNGFVHNVEKPTDLQLMNENMPLREIDYLDYFQKDRLRISLELNRSSWITLKSGSYGFRFNVMVPSPLPTFNVWFLSLCSPNYPEGCTQITDPAVMATFAMPGFALNDPANGLTLTSSAAPASGIVACMLVLMALSSPN</sequence>
<comment type="caution">
    <text evidence="2">The sequence shown here is derived from an EMBL/GenBank/DDBJ whole genome shotgun (WGS) entry which is preliminary data.</text>
</comment>
<accession>A0AA36MYC1</accession>
<reference evidence="2" key="1">
    <citation type="submission" date="2023-08" db="EMBL/GenBank/DDBJ databases">
        <authorList>
            <person name="Chen Y."/>
            <person name="Shah S."/>
            <person name="Dougan E. K."/>
            <person name="Thang M."/>
            <person name="Chan C."/>
        </authorList>
    </citation>
    <scope>NUCLEOTIDE SEQUENCE</scope>
</reference>
<dbReference type="Proteomes" id="UP001178507">
    <property type="component" value="Unassembled WGS sequence"/>
</dbReference>
<evidence type="ECO:0000313" key="2">
    <source>
        <dbReference type="EMBL" id="CAJ1385079.1"/>
    </source>
</evidence>
<evidence type="ECO:0008006" key="4">
    <source>
        <dbReference type="Google" id="ProtNLM"/>
    </source>
</evidence>
<feature type="chain" id="PRO_5041315032" description="Protein arginine methyltransferase 10" evidence="1">
    <location>
        <begin position="19"/>
        <end position="3214"/>
    </location>
</feature>
<evidence type="ECO:0000313" key="3">
    <source>
        <dbReference type="Proteomes" id="UP001178507"/>
    </source>
</evidence>
<gene>
    <name evidence="2" type="ORF">EVOR1521_LOCUS11765</name>
</gene>
<keyword evidence="3" id="KW-1185">Reference proteome</keyword>